<comment type="caution">
    <text evidence="1">The sequence shown here is derived from an EMBL/GenBank/DDBJ whole genome shotgun (WGS) entry which is preliminary data.</text>
</comment>
<evidence type="ECO:0000313" key="2">
    <source>
        <dbReference type="Proteomes" id="UP000789366"/>
    </source>
</evidence>
<gene>
    <name evidence="1" type="ORF">SPELUC_LOCUS7695</name>
</gene>
<feature type="non-terminal residue" evidence="1">
    <location>
        <position position="465"/>
    </location>
</feature>
<sequence>MPKTKLAAAKGSKTKRVKYTEPFITNLKELRENAKVKTTHKVMQMWIRALEEFRSEVGYEGKIEEVSSKAVLEDQLSKFVYAMKRKDSGEYHASSVYFDLNQVINEKVKDLSAQGLGKRVGADGLTLSEVEQILDHPMMQRNMPEGLLRRIFFYNATLLALCGGEHYTLQINSFIKRFDDDIDVKLFKSKTNQRGFENYNAQAEAISLPNIKSIVNDYEFYFVKHLMTTVTNFYLIPTLSDSVEFNGQWYYARALGERKLREYFRGICEITGIQIGTRNISNHLERKTTMQLLKELGLAAYECPKYVMQHEGLSGFFNALKQVSKAPHDHENDTPSDHENDASNDHENDAPSDHESNASNSHENDASNDHAAPTSKSHRKVTPVTGNFSLASSFIRRTDSQMSLINALNNLEVISEEPSNALTERDVNILDMDRKKEKAKGMDGRKEVNKGGKDLKNEFFEKFLA</sequence>
<protein>
    <submittedName>
        <fullName evidence="1">13962_t:CDS:1</fullName>
    </submittedName>
</protein>
<keyword evidence="2" id="KW-1185">Reference proteome</keyword>
<evidence type="ECO:0000313" key="1">
    <source>
        <dbReference type="EMBL" id="CAG8616263.1"/>
    </source>
</evidence>
<name>A0ACA9MZ98_9GLOM</name>
<dbReference type="EMBL" id="CAJVPW010010505">
    <property type="protein sequence ID" value="CAG8616263.1"/>
    <property type="molecule type" value="Genomic_DNA"/>
</dbReference>
<reference evidence="1" key="1">
    <citation type="submission" date="2021-06" db="EMBL/GenBank/DDBJ databases">
        <authorList>
            <person name="Kallberg Y."/>
            <person name="Tangrot J."/>
            <person name="Rosling A."/>
        </authorList>
    </citation>
    <scope>NUCLEOTIDE SEQUENCE</scope>
    <source>
        <strain evidence="1">28 12/20/2015</strain>
    </source>
</reference>
<proteinExistence type="predicted"/>
<organism evidence="1 2">
    <name type="scientific">Cetraspora pellucida</name>
    <dbReference type="NCBI Taxonomy" id="1433469"/>
    <lineage>
        <taxon>Eukaryota</taxon>
        <taxon>Fungi</taxon>
        <taxon>Fungi incertae sedis</taxon>
        <taxon>Mucoromycota</taxon>
        <taxon>Glomeromycotina</taxon>
        <taxon>Glomeromycetes</taxon>
        <taxon>Diversisporales</taxon>
        <taxon>Gigasporaceae</taxon>
        <taxon>Cetraspora</taxon>
    </lineage>
</organism>
<dbReference type="Proteomes" id="UP000789366">
    <property type="component" value="Unassembled WGS sequence"/>
</dbReference>
<accession>A0ACA9MZ98</accession>